<feature type="transmembrane region" description="Helical" evidence="9">
    <location>
        <begin position="166"/>
        <end position="189"/>
    </location>
</feature>
<keyword evidence="8" id="KW-0807">Transducer</keyword>
<feature type="domain" description="G-protein coupled receptors family 1 profile" evidence="10">
    <location>
        <begin position="63"/>
        <end position="243"/>
    </location>
</feature>
<dbReference type="CDD" id="cd00637">
    <property type="entry name" value="7tm_classA_rhodopsin-like"/>
    <property type="match status" value="1"/>
</dbReference>
<sequence length="381" mass="43808">MNSSSNPFDHCPGYYLPDFYQFKTCTNVFDFCDHARDIYNIEMLLRWAIFVIPCFMCLFALFLDVYIFWVLIPNLRKMNDRSKKKYVFILSRAISSTMSIVSIFLLPIILFLTHFNFWIIALFIIFEMLSFLSLLGGIAGTTLTIYVAVVHPVYYTREMSLRKCVFLLFLLWFCAISVAIFCGIVEAAFIGEYAPFLCDYSNCAEPVLIFAIVCISIGFILCLGTQSFVIFSLWRHEKKSKKRGDYSSTQKALTGIKRKLFGGFFVFGTMAVFEIASAIMLVNNIKKQNQGRGNEEEYGGRGGISDVDPCDMLAASGSRLQFVIYCVILTLLWTIGLFFDPIFTLSFDPLFTETVTRHYSIMKSRISRKQRKEKKETICYQ</sequence>
<keyword evidence="5" id="KW-0297">G-protein coupled receptor</keyword>
<dbReference type="InterPro" id="IPR040435">
    <property type="entry name" value="Put_GPCR_Chromadorea"/>
</dbReference>
<feature type="transmembrane region" description="Helical" evidence="9">
    <location>
        <begin position="322"/>
        <end position="339"/>
    </location>
</feature>
<evidence type="ECO:0000256" key="2">
    <source>
        <dbReference type="ARBA" id="ARBA00022475"/>
    </source>
</evidence>
<dbReference type="PANTHER" id="PTHR37441:SF3">
    <property type="entry name" value="G-PROTEIN COUPLED RECEPTOR B0244.7-RELATED"/>
    <property type="match status" value="1"/>
</dbReference>
<dbReference type="eggNOG" id="ENOG502TFI9">
    <property type="taxonomic scope" value="Eukaryota"/>
</dbReference>
<feature type="transmembrane region" description="Helical" evidence="9">
    <location>
        <begin position="47"/>
        <end position="72"/>
    </location>
</feature>
<keyword evidence="6 9" id="KW-0472">Membrane</keyword>
<feature type="transmembrane region" description="Helical" evidence="9">
    <location>
        <begin position="209"/>
        <end position="234"/>
    </location>
</feature>
<keyword evidence="7" id="KW-0675">Receptor</keyword>
<evidence type="ECO:0000256" key="6">
    <source>
        <dbReference type="ARBA" id="ARBA00023136"/>
    </source>
</evidence>
<evidence type="ECO:0000256" key="9">
    <source>
        <dbReference type="SAM" id="Phobius"/>
    </source>
</evidence>
<dbReference type="GO" id="GO:0004930">
    <property type="term" value="F:G protein-coupled receptor activity"/>
    <property type="evidence" value="ECO:0007669"/>
    <property type="project" value="UniProtKB-KW"/>
</dbReference>
<name>A0A1I7TB34_9PELO</name>
<evidence type="ECO:0000313" key="12">
    <source>
        <dbReference type="WBParaSite" id="Csp11.Scaffold568.g4196.t1"/>
    </source>
</evidence>
<dbReference type="GO" id="GO:0005886">
    <property type="term" value="C:plasma membrane"/>
    <property type="evidence" value="ECO:0007669"/>
    <property type="project" value="UniProtKB-SubCell"/>
</dbReference>
<dbReference type="WBParaSite" id="Csp11.Scaffold568.g4196.t1">
    <property type="protein sequence ID" value="Csp11.Scaffold568.g4196.t1"/>
    <property type="gene ID" value="Csp11.Scaffold568.g4196"/>
</dbReference>
<proteinExistence type="predicted"/>
<dbReference type="PROSITE" id="PS50262">
    <property type="entry name" value="G_PROTEIN_RECEP_F1_2"/>
    <property type="match status" value="1"/>
</dbReference>
<keyword evidence="2" id="KW-1003">Cell membrane</keyword>
<keyword evidence="3 9" id="KW-0812">Transmembrane</keyword>
<reference evidence="12" key="1">
    <citation type="submission" date="2016-11" db="UniProtKB">
        <authorList>
            <consortium name="WormBaseParasite"/>
        </authorList>
    </citation>
    <scope>IDENTIFICATION</scope>
</reference>
<evidence type="ECO:0000256" key="5">
    <source>
        <dbReference type="ARBA" id="ARBA00023040"/>
    </source>
</evidence>
<feature type="transmembrane region" description="Helical" evidence="9">
    <location>
        <begin position="93"/>
        <end position="126"/>
    </location>
</feature>
<evidence type="ECO:0000256" key="7">
    <source>
        <dbReference type="ARBA" id="ARBA00023170"/>
    </source>
</evidence>
<dbReference type="Gene3D" id="1.20.1070.10">
    <property type="entry name" value="Rhodopsin 7-helix transmembrane proteins"/>
    <property type="match status" value="1"/>
</dbReference>
<dbReference type="InterPro" id="IPR000276">
    <property type="entry name" value="GPCR_Rhodpsn"/>
</dbReference>
<evidence type="ECO:0000256" key="4">
    <source>
        <dbReference type="ARBA" id="ARBA00022989"/>
    </source>
</evidence>
<keyword evidence="11" id="KW-1185">Reference proteome</keyword>
<dbReference type="Proteomes" id="UP000095282">
    <property type="component" value="Unplaced"/>
</dbReference>
<organism evidence="11 12">
    <name type="scientific">Caenorhabditis tropicalis</name>
    <dbReference type="NCBI Taxonomy" id="1561998"/>
    <lineage>
        <taxon>Eukaryota</taxon>
        <taxon>Metazoa</taxon>
        <taxon>Ecdysozoa</taxon>
        <taxon>Nematoda</taxon>
        <taxon>Chromadorea</taxon>
        <taxon>Rhabditida</taxon>
        <taxon>Rhabditina</taxon>
        <taxon>Rhabditomorpha</taxon>
        <taxon>Rhabditoidea</taxon>
        <taxon>Rhabditidae</taxon>
        <taxon>Peloderinae</taxon>
        <taxon>Caenorhabditis</taxon>
    </lineage>
</organism>
<dbReference type="PANTHER" id="PTHR37441">
    <property type="entry name" value="PROTEIN CBG16518"/>
    <property type="match status" value="1"/>
</dbReference>
<feature type="transmembrane region" description="Helical" evidence="9">
    <location>
        <begin position="132"/>
        <end position="154"/>
    </location>
</feature>
<evidence type="ECO:0000256" key="1">
    <source>
        <dbReference type="ARBA" id="ARBA00004651"/>
    </source>
</evidence>
<keyword evidence="4 9" id="KW-1133">Transmembrane helix</keyword>
<feature type="transmembrane region" description="Helical" evidence="9">
    <location>
        <begin position="260"/>
        <end position="282"/>
    </location>
</feature>
<accession>A0A1I7TB34</accession>
<evidence type="ECO:0000313" key="11">
    <source>
        <dbReference type="Proteomes" id="UP000095282"/>
    </source>
</evidence>
<dbReference type="SUPFAM" id="SSF81321">
    <property type="entry name" value="Family A G protein-coupled receptor-like"/>
    <property type="match status" value="1"/>
</dbReference>
<dbReference type="InterPro" id="IPR017452">
    <property type="entry name" value="GPCR_Rhodpsn_7TM"/>
</dbReference>
<evidence type="ECO:0000259" key="10">
    <source>
        <dbReference type="PROSITE" id="PS50262"/>
    </source>
</evidence>
<evidence type="ECO:0000256" key="8">
    <source>
        <dbReference type="ARBA" id="ARBA00023224"/>
    </source>
</evidence>
<dbReference type="Pfam" id="PF00001">
    <property type="entry name" value="7tm_1"/>
    <property type="match status" value="1"/>
</dbReference>
<protein>
    <submittedName>
        <fullName evidence="12">G_PROTEIN_RECEP_F1_2 domain-containing protein</fullName>
    </submittedName>
</protein>
<dbReference type="AlphaFoldDB" id="A0A1I7TB34"/>
<comment type="subcellular location">
    <subcellularLocation>
        <location evidence="1">Cell membrane</location>
        <topology evidence="1">Multi-pass membrane protein</topology>
    </subcellularLocation>
</comment>
<evidence type="ECO:0000256" key="3">
    <source>
        <dbReference type="ARBA" id="ARBA00022692"/>
    </source>
</evidence>